<dbReference type="GO" id="GO:0005524">
    <property type="term" value="F:ATP binding"/>
    <property type="evidence" value="ECO:0007669"/>
    <property type="project" value="UniProtKB-KW"/>
</dbReference>
<evidence type="ECO:0000313" key="2">
    <source>
        <dbReference type="Proteomes" id="UP000823844"/>
    </source>
</evidence>
<organism evidence="1 2">
    <name type="scientific">Candidatus Lactobacillus pullistercoris</name>
    <dbReference type="NCBI Taxonomy" id="2838636"/>
    <lineage>
        <taxon>Bacteria</taxon>
        <taxon>Bacillati</taxon>
        <taxon>Bacillota</taxon>
        <taxon>Bacilli</taxon>
        <taxon>Lactobacillales</taxon>
        <taxon>Lactobacillaceae</taxon>
        <taxon>Lactobacillus</taxon>
    </lineage>
</organism>
<comment type="caution">
    <text evidence="1">The sequence shown here is derived from an EMBL/GenBank/DDBJ whole genome shotgun (WGS) entry which is preliminary data.</text>
</comment>
<dbReference type="AlphaFoldDB" id="A0A9E2NU03"/>
<gene>
    <name evidence="1" type="ORF">H9806_05520</name>
</gene>
<dbReference type="InterPro" id="IPR027417">
    <property type="entry name" value="P-loop_NTPase"/>
</dbReference>
<dbReference type="Proteomes" id="UP000823844">
    <property type="component" value="Unassembled WGS sequence"/>
</dbReference>
<keyword evidence="1" id="KW-0067">ATP-binding</keyword>
<reference evidence="1" key="2">
    <citation type="submission" date="2021-04" db="EMBL/GenBank/DDBJ databases">
        <authorList>
            <person name="Gilroy R."/>
        </authorList>
    </citation>
    <scope>NUCLEOTIDE SEQUENCE</scope>
    <source>
        <strain evidence="1">F6-686</strain>
    </source>
</reference>
<dbReference type="SUPFAM" id="SSF52540">
    <property type="entry name" value="P-loop containing nucleoside triphosphate hydrolases"/>
    <property type="match status" value="1"/>
</dbReference>
<accession>A0A9E2NU03</accession>
<dbReference type="Gene3D" id="3.40.50.300">
    <property type="entry name" value="P-loop containing nucleotide triphosphate hydrolases"/>
    <property type="match status" value="1"/>
</dbReference>
<dbReference type="EMBL" id="JAHLFT010000070">
    <property type="protein sequence ID" value="MBU3828575.1"/>
    <property type="molecule type" value="Genomic_DNA"/>
</dbReference>
<reference evidence="1" key="1">
    <citation type="journal article" date="2021" name="PeerJ">
        <title>Extensive microbial diversity within the chicken gut microbiome revealed by metagenomics and culture.</title>
        <authorList>
            <person name="Gilroy R."/>
            <person name="Ravi A."/>
            <person name="Getino M."/>
            <person name="Pursley I."/>
            <person name="Horton D.L."/>
            <person name="Alikhan N.F."/>
            <person name="Baker D."/>
            <person name="Gharbi K."/>
            <person name="Hall N."/>
            <person name="Watson M."/>
            <person name="Adriaenssens E.M."/>
            <person name="Foster-Nyarko E."/>
            <person name="Jarju S."/>
            <person name="Secka A."/>
            <person name="Antonio M."/>
            <person name="Oren A."/>
            <person name="Chaudhuri R.R."/>
            <person name="La Ragione R."/>
            <person name="Hildebrand F."/>
            <person name="Pallen M.J."/>
        </authorList>
    </citation>
    <scope>NUCLEOTIDE SEQUENCE</scope>
    <source>
        <strain evidence="1">F6-686</strain>
    </source>
</reference>
<sequence>MFGKVPEIFLDRGQLERQFITELGNPSSPYQTSIVYGMRGVGKTTFLTDISHRLTKKKDWIVADLAVGNNLMRMLID</sequence>
<evidence type="ECO:0000313" key="1">
    <source>
        <dbReference type="EMBL" id="MBU3828575.1"/>
    </source>
</evidence>
<protein>
    <submittedName>
        <fullName evidence="1">ATP-binding protein</fullName>
    </submittedName>
</protein>
<name>A0A9E2NU03_9LACO</name>
<proteinExistence type="predicted"/>
<keyword evidence="1" id="KW-0547">Nucleotide-binding</keyword>